<dbReference type="Gene3D" id="3.60.10.10">
    <property type="entry name" value="Endonuclease/exonuclease/phosphatase"/>
    <property type="match status" value="1"/>
</dbReference>
<evidence type="ECO:0000259" key="1">
    <source>
        <dbReference type="Pfam" id="PF14529"/>
    </source>
</evidence>
<gene>
    <name evidence="2" type="ORF">LSINAPIS_LOCUS8003</name>
</gene>
<dbReference type="EMBL" id="FZQP02002769">
    <property type="protein sequence ID" value="VVC96515.1"/>
    <property type="molecule type" value="Genomic_DNA"/>
</dbReference>
<dbReference type="SUPFAM" id="SSF56219">
    <property type="entry name" value="DNase I-like"/>
    <property type="match status" value="1"/>
</dbReference>
<dbReference type="AlphaFoldDB" id="A0A5E4QGV6"/>
<feature type="non-terminal residue" evidence="2">
    <location>
        <position position="1"/>
    </location>
</feature>
<accession>A0A5E4QGV6</accession>
<protein>
    <recommendedName>
        <fullName evidence="1">Endonuclease/exonuclease/phosphatase domain-containing protein</fullName>
    </recommendedName>
</protein>
<name>A0A5E4QGV6_9NEOP</name>
<dbReference type="GO" id="GO:0003824">
    <property type="term" value="F:catalytic activity"/>
    <property type="evidence" value="ECO:0007669"/>
    <property type="project" value="InterPro"/>
</dbReference>
<organism evidence="2 3">
    <name type="scientific">Leptidea sinapis</name>
    <dbReference type="NCBI Taxonomy" id="189913"/>
    <lineage>
        <taxon>Eukaryota</taxon>
        <taxon>Metazoa</taxon>
        <taxon>Ecdysozoa</taxon>
        <taxon>Arthropoda</taxon>
        <taxon>Hexapoda</taxon>
        <taxon>Insecta</taxon>
        <taxon>Pterygota</taxon>
        <taxon>Neoptera</taxon>
        <taxon>Endopterygota</taxon>
        <taxon>Lepidoptera</taxon>
        <taxon>Glossata</taxon>
        <taxon>Ditrysia</taxon>
        <taxon>Papilionoidea</taxon>
        <taxon>Pieridae</taxon>
        <taxon>Dismorphiinae</taxon>
        <taxon>Leptidea</taxon>
    </lineage>
</organism>
<evidence type="ECO:0000313" key="2">
    <source>
        <dbReference type="EMBL" id="VVC96515.1"/>
    </source>
</evidence>
<proteinExistence type="predicted"/>
<dbReference type="Proteomes" id="UP000324832">
    <property type="component" value="Unassembled WGS sequence"/>
</dbReference>
<feature type="domain" description="Endonuclease/exonuclease/phosphatase" evidence="1">
    <location>
        <begin position="6"/>
        <end position="100"/>
    </location>
</feature>
<reference evidence="2 3" key="1">
    <citation type="submission" date="2017-07" db="EMBL/GenBank/DDBJ databases">
        <authorList>
            <person name="Talla V."/>
            <person name="Backstrom N."/>
        </authorList>
    </citation>
    <scope>NUCLEOTIDE SEQUENCE [LARGE SCALE GENOMIC DNA]</scope>
</reference>
<dbReference type="InterPro" id="IPR005135">
    <property type="entry name" value="Endo/exonuclease/phosphatase"/>
</dbReference>
<dbReference type="Pfam" id="PF14529">
    <property type="entry name" value="Exo_endo_phos_2"/>
    <property type="match status" value="1"/>
</dbReference>
<dbReference type="InterPro" id="IPR036691">
    <property type="entry name" value="Endo/exonu/phosph_ase_sf"/>
</dbReference>
<keyword evidence="3" id="KW-1185">Reference proteome</keyword>
<sequence length="145" mass="16193">LNSNTISICAVYIPSPLKYDTLLSFVQNVETILVNKQLQTVVIGDFNIPSIKWDNINNGPAAVLINDFMALTNLSQFNGISNAYGKILDLVFSTLNNITVENSDFSACSIDKYHPPLEINFEIDYKDSLFISNVIVKHNSRNGDY</sequence>
<feature type="non-terminal residue" evidence="2">
    <location>
        <position position="145"/>
    </location>
</feature>
<evidence type="ECO:0000313" key="3">
    <source>
        <dbReference type="Proteomes" id="UP000324832"/>
    </source>
</evidence>